<evidence type="ECO:0000256" key="7">
    <source>
        <dbReference type="SAM" id="SignalP"/>
    </source>
</evidence>
<evidence type="ECO:0000256" key="6">
    <source>
        <dbReference type="SAM" id="MobiDB-lite"/>
    </source>
</evidence>
<protein>
    <submittedName>
        <fullName evidence="8">Spt3</fullName>
    </submittedName>
</protein>
<comment type="subcellular location">
    <subcellularLocation>
        <location evidence="1">Nucleus</location>
    </subcellularLocation>
</comment>
<evidence type="ECO:0000256" key="4">
    <source>
        <dbReference type="ARBA" id="ARBA00023242"/>
    </source>
</evidence>
<feature type="compositionally biased region" description="Acidic residues" evidence="6">
    <location>
        <begin position="247"/>
        <end position="256"/>
    </location>
</feature>
<keyword evidence="3" id="KW-0804">Transcription</keyword>
<comment type="caution">
    <text evidence="8">The sequence shown here is derived from an EMBL/GenBank/DDBJ whole genome shotgun (WGS) entry which is preliminary data.</text>
</comment>
<dbReference type="GO" id="GO:0005634">
    <property type="term" value="C:nucleus"/>
    <property type="evidence" value="ECO:0007669"/>
    <property type="project" value="UniProtKB-SubCell"/>
</dbReference>
<evidence type="ECO:0000256" key="5">
    <source>
        <dbReference type="ARBA" id="ARBA00061274"/>
    </source>
</evidence>
<comment type="similarity">
    <text evidence="5">Belongs to the SPT3 family.</text>
</comment>
<feature type="signal peptide" evidence="7">
    <location>
        <begin position="1"/>
        <end position="17"/>
    </location>
</feature>
<gene>
    <name evidence="8" type="ORF">FALBO_6819</name>
</gene>
<dbReference type="GO" id="GO:0000124">
    <property type="term" value="C:SAGA complex"/>
    <property type="evidence" value="ECO:0007669"/>
    <property type="project" value="TreeGrafter"/>
</dbReference>
<dbReference type="GO" id="GO:0046982">
    <property type="term" value="F:protein heterodimerization activity"/>
    <property type="evidence" value="ECO:0007669"/>
    <property type="project" value="InterPro"/>
</dbReference>
<dbReference type="SUPFAM" id="SSF47113">
    <property type="entry name" value="Histone-fold"/>
    <property type="match status" value="1"/>
</dbReference>
<evidence type="ECO:0000313" key="8">
    <source>
        <dbReference type="EMBL" id="KAF4466326.1"/>
    </source>
</evidence>
<dbReference type="PANTHER" id="PTHR11380:SF16">
    <property type="entry name" value="TRANSCRIPTION INITIATION PROTEIN SPT3 HOMOLOG"/>
    <property type="match status" value="1"/>
</dbReference>
<evidence type="ECO:0000313" key="9">
    <source>
        <dbReference type="Proteomes" id="UP000554235"/>
    </source>
</evidence>
<evidence type="ECO:0000256" key="1">
    <source>
        <dbReference type="ARBA" id="ARBA00004123"/>
    </source>
</evidence>
<dbReference type="Proteomes" id="UP000554235">
    <property type="component" value="Unassembled WGS sequence"/>
</dbReference>
<name>A0A8H4LCK9_9HYPO</name>
<evidence type="ECO:0000256" key="3">
    <source>
        <dbReference type="ARBA" id="ARBA00023163"/>
    </source>
</evidence>
<feature type="region of interest" description="Disordered" evidence="6">
    <location>
        <begin position="238"/>
        <end position="264"/>
    </location>
</feature>
<keyword evidence="2" id="KW-0805">Transcription regulation</keyword>
<dbReference type="GO" id="GO:0006366">
    <property type="term" value="P:transcription by RNA polymerase II"/>
    <property type="evidence" value="ECO:0007669"/>
    <property type="project" value="InterPro"/>
</dbReference>
<dbReference type="GO" id="GO:0003712">
    <property type="term" value="F:transcription coregulator activity"/>
    <property type="evidence" value="ECO:0007669"/>
    <property type="project" value="TreeGrafter"/>
</dbReference>
<dbReference type="InterPro" id="IPR009072">
    <property type="entry name" value="Histone-fold"/>
</dbReference>
<keyword evidence="9" id="KW-1185">Reference proteome</keyword>
<dbReference type="EMBL" id="JAADYS010000892">
    <property type="protein sequence ID" value="KAF4466326.1"/>
    <property type="molecule type" value="Genomic_DNA"/>
</dbReference>
<keyword evidence="7" id="KW-0732">Signal</keyword>
<proteinExistence type="inferred from homology"/>
<dbReference type="Pfam" id="PF02269">
    <property type="entry name" value="TFIID-18kDa"/>
    <property type="match status" value="1"/>
</dbReference>
<reference evidence="8 9" key="1">
    <citation type="submission" date="2020-01" db="EMBL/GenBank/DDBJ databases">
        <title>Identification and distribution of gene clusters putatively required for synthesis of sphingolipid metabolism inhibitors in phylogenetically diverse species of the filamentous fungus Fusarium.</title>
        <authorList>
            <person name="Kim H.-S."/>
            <person name="Busman M."/>
            <person name="Brown D.W."/>
            <person name="Divon H."/>
            <person name="Uhlig S."/>
            <person name="Proctor R.H."/>
        </authorList>
    </citation>
    <scope>NUCLEOTIDE SEQUENCE [LARGE SCALE GENOMIC DNA]</scope>
    <source>
        <strain evidence="8 9">NRRL 20459</strain>
    </source>
</reference>
<accession>A0A8H4LCK9</accession>
<feature type="chain" id="PRO_5034609350" evidence="7">
    <location>
        <begin position="18"/>
        <end position="451"/>
    </location>
</feature>
<organism evidence="8 9">
    <name type="scientific">Fusarium albosuccineum</name>
    <dbReference type="NCBI Taxonomy" id="1237068"/>
    <lineage>
        <taxon>Eukaryota</taxon>
        <taxon>Fungi</taxon>
        <taxon>Dikarya</taxon>
        <taxon>Ascomycota</taxon>
        <taxon>Pezizomycotina</taxon>
        <taxon>Sordariomycetes</taxon>
        <taxon>Hypocreomycetidae</taxon>
        <taxon>Hypocreales</taxon>
        <taxon>Nectriaceae</taxon>
        <taxon>Fusarium</taxon>
        <taxon>Fusarium decemcellulare species complex</taxon>
    </lineage>
</organism>
<dbReference type="OrthoDB" id="66982at2759"/>
<sequence>MQLIAFVASLLAAVVSARDFTLFEHSNFGGATHFENRFDDDACCVCHPSTCTQEERDCQGGQWQNYGDASTVPEFLNDHIWSFRNKCEGCPDPFDPCQYLEDDGTCSFGYAACMQKMGCGGKAGEADCLGTASGCAITSIVELLQARMCPMQWKVVMMYVGGETQDPSTETLTLIEEIIRDQVNLMLTTANDLAARRGSRVFSNNDLIFQVRHDAARVARLQTFLRWKAIRKTVRDDDDKGQSELAVAEEVEDEPTTSDGTGKKPLLPAAVLPWDVQFFFSVQPPGDEEDDELLDESNEATLQKLRWADERTKNMTAEEYARWSEYRHASFTWRKAKRFREWSGLGIIADHRPSDDSLDILGFITCEMVQRLTEIALSIQRQELRAHPGANKEPLRATDGSSHGPFASSAIGRQPIDVHHIRQAFHLTQIRAERRRPKLGKMSDGKALKLI</sequence>
<dbReference type="InterPro" id="IPR003195">
    <property type="entry name" value="TFIID_TAF13"/>
</dbReference>
<dbReference type="CDD" id="cd22926">
    <property type="entry name" value="HFD_SPT3"/>
    <property type="match status" value="1"/>
</dbReference>
<keyword evidence="4" id="KW-0539">Nucleus</keyword>
<dbReference type="AlphaFoldDB" id="A0A8H4LCK9"/>
<dbReference type="PANTHER" id="PTHR11380">
    <property type="entry name" value="TRANSCRIPTION INITIATION FACTOR TFIID/SUPT3-RELATED"/>
    <property type="match status" value="1"/>
</dbReference>
<evidence type="ECO:0000256" key="2">
    <source>
        <dbReference type="ARBA" id="ARBA00023015"/>
    </source>
</evidence>